<dbReference type="Proteomes" id="UP000037178">
    <property type="component" value="Unassembled WGS sequence"/>
</dbReference>
<evidence type="ECO:0000313" key="6">
    <source>
        <dbReference type="Proteomes" id="UP000037178"/>
    </source>
</evidence>
<evidence type="ECO:0000313" key="5">
    <source>
        <dbReference type="EMBL" id="KMW58168.1"/>
    </source>
</evidence>
<comment type="caution">
    <text evidence="5">The sequence shown here is derived from an EMBL/GenBank/DDBJ whole genome shotgun (WGS) entry which is preliminary data.</text>
</comment>
<dbReference type="EMBL" id="LFTY01000002">
    <property type="protein sequence ID" value="KMW58168.1"/>
    <property type="molecule type" value="Genomic_DNA"/>
</dbReference>
<evidence type="ECO:0000256" key="3">
    <source>
        <dbReference type="PIRSR" id="PIRSR006241-50"/>
    </source>
</evidence>
<dbReference type="InterPro" id="IPR036237">
    <property type="entry name" value="Xyl_isomerase-like_sf"/>
</dbReference>
<dbReference type="PIRSF" id="PIRSF006241">
    <property type="entry name" value="HyI"/>
    <property type="match status" value="1"/>
</dbReference>
<gene>
    <name evidence="5" type="ORF">AIOL_003139</name>
</gene>
<dbReference type="InterPro" id="IPR013022">
    <property type="entry name" value="Xyl_isomerase-like_TIM-brl"/>
</dbReference>
<dbReference type="EC" id="5.3.1.22" evidence="5"/>
<dbReference type="STRING" id="1675527.AIOL_003139"/>
<organism evidence="5 6">
    <name type="scientific">Candidatus Rhodobacter oscarellae</name>
    <dbReference type="NCBI Taxonomy" id="1675527"/>
    <lineage>
        <taxon>Bacteria</taxon>
        <taxon>Pseudomonadati</taxon>
        <taxon>Pseudomonadota</taxon>
        <taxon>Alphaproteobacteria</taxon>
        <taxon>Rhodobacterales</taxon>
        <taxon>Rhodobacter group</taxon>
        <taxon>Rhodobacter</taxon>
    </lineage>
</organism>
<name>A0A0J9GXF4_9RHOB</name>
<feature type="domain" description="Xylose isomerase-like TIM barrel" evidence="4">
    <location>
        <begin position="21"/>
        <end position="249"/>
    </location>
</feature>
<dbReference type="Pfam" id="PF01261">
    <property type="entry name" value="AP_endonuc_2"/>
    <property type="match status" value="1"/>
</dbReference>
<dbReference type="InterPro" id="IPR026040">
    <property type="entry name" value="HyI-like"/>
</dbReference>
<keyword evidence="5" id="KW-0670">Pyruvate</keyword>
<comment type="similarity">
    <text evidence="2">Belongs to the hyi family.</text>
</comment>
<proteinExistence type="inferred from homology"/>
<feature type="active site" description="Proton donor/acceptor" evidence="3">
    <location>
        <position position="234"/>
    </location>
</feature>
<dbReference type="Gene3D" id="3.20.20.150">
    <property type="entry name" value="Divalent-metal-dependent TIM barrel enzymes"/>
    <property type="match status" value="1"/>
</dbReference>
<dbReference type="SUPFAM" id="SSF51658">
    <property type="entry name" value="Xylose isomerase-like"/>
    <property type="match status" value="1"/>
</dbReference>
<dbReference type="AlphaFoldDB" id="A0A0J9GXF4"/>
<dbReference type="GO" id="GO:0008903">
    <property type="term" value="F:hydroxypyruvate isomerase activity"/>
    <property type="evidence" value="ECO:0007669"/>
    <property type="project" value="UniProtKB-EC"/>
</dbReference>
<feature type="active site" description="Proton donor/acceptor" evidence="3">
    <location>
        <position position="137"/>
    </location>
</feature>
<dbReference type="PANTHER" id="PTHR43489:SF6">
    <property type="entry name" value="HYDROXYPYRUVATE ISOMERASE-RELATED"/>
    <property type="match status" value="1"/>
</dbReference>
<dbReference type="OrthoDB" id="9786584at2"/>
<dbReference type="PATRIC" id="fig|1675527.3.peg.3282"/>
<keyword evidence="6" id="KW-1185">Reference proteome</keyword>
<accession>A0A0J9GXF4</accession>
<reference evidence="5 6" key="1">
    <citation type="submission" date="2015-06" db="EMBL/GenBank/DDBJ databases">
        <title>Draft genome sequence of an Alphaproteobacteria species associated to the Mediterranean sponge Oscarella lobularis.</title>
        <authorList>
            <person name="Jourda C."/>
            <person name="Santini S."/>
            <person name="Claverie J.-M."/>
        </authorList>
    </citation>
    <scope>NUCLEOTIDE SEQUENCE [LARGE SCALE GENOMIC DNA]</scope>
    <source>
        <strain evidence="5">IGS</strain>
    </source>
</reference>
<evidence type="ECO:0000259" key="4">
    <source>
        <dbReference type="Pfam" id="PF01261"/>
    </source>
</evidence>
<protein>
    <submittedName>
        <fullName evidence="5">Hydroxypyruvate isomerase</fullName>
        <ecNumber evidence="5">5.3.1.22</ecNumber>
    </submittedName>
</protein>
<dbReference type="GO" id="GO:0046487">
    <property type="term" value="P:glyoxylate metabolic process"/>
    <property type="evidence" value="ECO:0007669"/>
    <property type="project" value="TreeGrafter"/>
</dbReference>
<evidence type="ECO:0000256" key="2">
    <source>
        <dbReference type="PIRNR" id="PIRNR006241"/>
    </source>
</evidence>
<dbReference type="PANTHER" id="PTHR43489">
    <property type="entry name" value="ISOMERASE"/>
    <property type="match status" value="1"/>
</dbReference>
<keyword evidence="1 2" id="KW-0413">Isomerase</keyword>
<dbReference type="InterPro" id="IPR050417">
    <property type="entry name" value="Sugar_Epim/Isomerase"/>
</dbReference>
<evidence type="ECO:0000256" key="1">
    <source>
        <dbReference type="ARBA" id="ARBA00023235"/>
    </source>
</evidence>
<sequence length="254" mass="28231">MPRFAANLTFLFKEFPFLERFEAAAEAGFEGAEVLFPYDDAATAIVRSMRHAELPLVMMNAPPPNWAGGERGFAATPGGRARFQKDLRRTMRYAERLKPQHIHLMAGKAQGAEARETYIRNLAWAAAEVPEQSFVIEPVNPAGTPGYFLDSFELAEEILAEIDAPNLGLLFDCYHAQLICGDLMEAWRRFGKLARHVQVASAPGRREPSEGGADFQSFFDLLDAEGYPGFVSAEYQPRGRTRPGLDWMIKGTAS</sequence>